<sequence>MIDFIILPDTPDVTALEFVRAYISYDCKAARYSPEVRDYSPDQIDAFQRKAMSVKCPETGEAWRIVPLKISDKIREHEEGQAIFKAHVGGYLNHPLRTVLAREIERSTANHGKSSGVSYGQRP</sequence>
<dbReference type="KEGG" id="esj:SJ05684_c21840"/>
<dbReference type="RefSeq" id="WP_034851048.1">
    <property type="nucleotide sequence ID" value="NZ_AJQT01000008.1"/>
</dbReference>
<name>A0A249PCY4_9HYPH</name>
<dbReference type="STRING" id="716928.GCA_000261485_00318"/>
<proteinExistence type="predicted"/>
<dbReference type="AlphaFoldDB" id="A0A249PCY4"/>
<protein>
    <submittedName>
        <fullName evidence="1">Uncharacterized protein</fullName>
    </submittedName>
</protein>
<keyword evidence="2" id="KW-1185">Reference proteome</keyword>
<gene>
    <name evidence="1" type="ORF">SJ05684_c21840</name>
</gene>
<accession>A0A249PCY4</accession>
<evidence type="ECO:0000313" key="1">
    <source>
        <dbReference type="EMBL" id="ASY63625.1"/>
    </source>
</evidence>
<dbReference type="EMBL" id="CP023067">
    <property type="protein sequence ID" value="ASY63625.1"/>
    <property type="molecule type" value="Genomic_DNA"/>
</dbReference>
<reference evidence="1 2" key="1">
    <citation type="submission" date="2017-08" db="EMBL/GenBank/DDBJ databases">
        <title>Multipartite genome sequences of Sinorhizobium species nodulating soybeans.</title>
        <authorList>
            <person name="Tian C.F."/>
        </authorList>
    </citation>
    <scope>NUCLEOTIDE SEQUENCE [LARGE SCALE GENOMIC DNA]</scope>
    <source>
        <strain evidence="1 2">CCBAU 05684</strain>
    </source>
</reference>
<dbReference type="Proteomes" id="UP000217211">
    <property type="component" value="Chromosome"/>
</dbReference>
<evidence type="ECO:0000313" key="2">
    <source>
        <dbReference type="Proteomes" id="UP000217211"/>
    </source>
</evidence>
<organism evidence="1 2">
    <name type="scientific">Sinorhizobium sojae CCBAU 05684</name>
    <dbReference type="NCBI Taxonomy" id="716928"/>
    <lineage>
        <taxon>Bacteria</taxon>
        <taxon>Pseudomonadati</taxon>
        <taxon>Pseudomonadota</taxon>
        <taxon>Alphaproteobacteria</taxon>
        <taxon>Hyphomicrobiales</taxon>
        <taxon>Rhizobiaceae</taxon>
        <taxon>Sinorhizobium/Ensifer group</taxon>
        <taxon>Sinorhizobium</taxon>
    </lineage>
</organism>